<gene>
    <name evidence="1" type="ORF">IHE45_16G072700</name>
</gene>
<protein>
    <submittedName>
        <fullName evidence="1">P-loop containing nucleoside triphosphate hydrolase protein</fullName>
    </submittedName>
</protein>
<name>A0ACB7UI70_DIOAL</name>
<proteinExistence type="predicted"/>
<dbReference type="Proteomes" id="UP000827976">
    <property type="component" value="Chromosome 16"/>
</dbReference>
<dbReference type="EMBL" id="CM037026">
    <property type="protein sequence ID" value="KAH7660048.1"/>
    <property type="molecule type" value="Genomic_DNA"/>
</dbReference>
<keyword evidence="2" id="KW-1185">Reference proteome</keyword>
<organism evidence="1 2">
    <name type="scientific">Dioscorea alata</name>
    <name type="common">Purple yam</name>
    <dbReference type="NCBI Taxonomy" id="55571"/>
    <lineage>
        <taxon>Eukaryota</taxon>
        <taxon>Viridiplantae</taxon>
        <taxon>Streptophyta</taxon>
        <taxon>Embryophyta</taxon>
        <taxon>Tracheophyta</taxon>
        <taxon>Spermatophyta</taxon>
        <taxon>Magnoliopsida</taxon>
        <taxon>Liliopsida</taxon>
        <taxon>Dioscoreales</taxon>
        <taxon>Dioscoreaceae</taxon>
        <taxon>Dioscorea</taxon>
    </lineage>
</organism>
<evidence type="ECO:0000313" key="2">
    <source>
        <dbReference type="Proteomes" id="UP000827976"/>
    </source>
</evidence>
<sequence length="1059" mass="120225">MAMIVDAFAGKLVERLTNVIEEKAIMVLGVKDELQKLQRRMERITRVLKDAEKKKIQDEIVKGWVNELKDLMYDADDIIDLCMIQGTGLLLQDDHHHTQLAESSAAASTRVRCCNFPLLSCVRSVPFRNEVADKIKSLNDRLTEISEDKDQFNFITSTKSSDAYAMNEPSSRPSSSLAEPDIVGWDIRDATKSLVELLVSPHEQKCRLFAIVGMGGIGKTTLAQQIYNDSKINDHFVLCSWNWVSKSSTLDTDLLKEIITNIGCSYEESKTIAQLQNVLSKVLHGKSLFLVLDDVWDADIWIDLIKNPIQITTTKCRVLITTRDRNTAMRMGAIHIHNVNKLSLDFGWELLCKKVFIDNDVNDMQRLKDIGMQIVEKCDGLPVAIKVIAGVLITKDRNKKEWENVLNSDAWTIASLPKELRGAVYLSYEALPSALKHCFLYCCLIHRDYKLYYETVICEWIAEGFIEANGSASMEDVARGYYMDLVRRSFLQPDPGSVIMWRCTMHDLLRALGIFVIGDESLRGDPQAVQSNSSTIKLRRLVVSSNKENLNIPHFDCLRNLQLWTPPSLDMQMIGSFKKLRILLLGDKIENISDNIGDLIHLRLLGLDYTKICKLPDSVGNLINLQFLLLGGCKSLHILPRSITRLCNLRRLNLQETPLDYVPSGIGKLEHLNYLTGFTLGDTGGDRGEECNLEELQMLKNLSHLCIDKLEKANKSTSVLLNKPCLKYVELHCTPDSGGRNQQQEMDKIVQVFDELSPPPGLEKLVIFNFFGGQYPKWMTSSSISATLPELNGLRLHNCSNCPQLPQLGQLPQLNYLKIDGATALVSIGPEFLGNGELAAKAFLKLEYLILWNMTNWEQWSLISGEEDNEHELSGKLLLFPRLKRINIQNCPKLRALPRGLSQSSIQQLRIAGVHSLSRVSDLPALRELEVADCPRLECVKNLESLHSLKIIDEDNMSLPEWLISYLRQREKPHANQFHLHLNCSAQALKGCLKGHRYWVFLQHVPRLEAYADGGRMYLKYTKEPFSYQTNIDEETTSMYMTQEIFHLYFVTCNCLYCL</sequence>
<evidence type="ECO:0000313" key="1">
    <source>
        <dbReference type="EMBL" id="KAH7660048.1"/>
    </source>
</evidence>
<accession>A0ACB7UI70</accession>
<keyword evidence="1" id="KW-0378">Hydrolase</keyword>
<comment type="caution">
    <text evidence="1">The sequence shown here is derived from an EMBL/GenBank/DDBJ whole genome shotgun (WGS) entry which is preliminary data.</text>
</comment>
<reference evidence="2" key="1">
    <citation type="journal article" date="2022" name="Nat. Commun.">
        <title>Chromosome evolution and the genetic basis of agronomically important traits in greater yam.</title>
        <authorList>
            <person name="Bredeson J.V."/>
            <person name="Lyons J.B."/>
            <person name="Oniyinde I.O."/>
            <person name="Okereke N.R."/>
            <person name="Kolade O."/>
            <person name="Nnabue I."/>
            <person name="Nwadili C.O."/>
            <person name="Hribova E."/>
            <person name="Parker M."/>
            <person name="Nwogha J."/>
            <person name="Shu S."/>
            <person name="Carlson J."/>
            <person name="Kariba R."/>
            <person name="Muthemba S."/>
            <person name="Knop K."/>
            <person name="Barton G.J."/>
            <person name="Sherwood A.V."/>
            <person name="Lopez-Montes A."/>
            <person name="Asiedu R."/>
            <person name="Jamnadass R."/>
            <person name="Muchugi A."/>
            <person name="Goodstein D."/>
            <person name="Egesi C.N."/>
            <person name="Featherston J."/>
            <person name="Asfaw A."/>
            <person name="Simpson G.G."/>
            <person name="Dolezel J."/>
            <person name="Hendre P.S."/>
            <person name="Van Deynze A."/>
            <person name="Kumar P.L."/>
            <person name="Obidiegwu J.E."/>
            <person name="Bhattacharjee R."/>
            <person name="Rokhsar D.S."/>
        </authorList>
    </citation>
    <scope>NUCLEOTIDE SEQUENCE [LARGE SCALE GENOMIC DNA]</scope>
    <source>
        <strain evidence="2">cv. TDa95/00328</strain>
    </source>
</reference>